<comment type="caution">
    <text evidence="1">The sequence shown here is derived from an EMBL/GenBank/DDBJ whole genome shotgun (WGS) entry which is preliminary data.</text>
</comment>
<dbReference type="Proteomes" id="UP001168552">
    <property type="component" value="Unassembled WGS sequence"/>
</dbReference>
<dbReference type="InterPro" id="IPR020018">
    <property type="entry name" value="Motility-assoc_lipoprot_GldH"/>
</dbReference>
<dbReference type="Pfam" id="PF14109">
    <property type="entry name" value="GldH_lipo"/>
    <property type="match status" value="1"/>
</dbReference>
<keyword evidence="2" id="KW-1185">Reference proteome</keyword>
<dbReference type="EMBL" id="JAUHJS010000006">
    <property type="protein sequence ID" value="MDN4166406.1"/>
    <property type="molecule type" value="Genomic_DNA"/>
</dbReference>
<protein>
    <submittedName>
        <fullName evidence="1">Gliding motility lipoprotein GldH</fullName>
    </submittedName>
</protein>
<keyword evidence="1" id="KW-0449">Lipoprotein</keyword>
<sequence length="161" mass="18152">MKATIAKQWLLGIGICLSMVSCDSDRVFERNDDFENRIWAAEDTHTFLFTIDDAQTDYEVSLNVRNSLIYPYQNLYTTISIEDSTGTEIYQTLKNTSLFDEKTGEPLGSGLGDIFDHQSVVVSGLRFPHTGTYTAFVTQAMRMDSLPEIMSVGIRVAKMEK</sequence>
<evidence type="ECO:0000313" key="1">
    <source>
        <dbReference type="EMBL" id="MDN4166406.1"/>
    </source>
</evidence>
<dbReference type="NCBIfam" id="TIGR03511">
    <property type="entry name" value="GldH_lipo"/>
    <property type="match status" value="1"/>
</dbReference>
<accession>A0ABT8F864</accession>
<organism evidence="1 2">
    <name type="scientific">Shiella aurantiaca</name>
    <dbReference type="NCBI Taxonomy" id="3058365"/>
    <lineage>
        <taxon>Bacteria</taxon>
        <taxon>Pseudomonadati</taxon>
        <taxon>Bacteroidota</taxon>
        <taxon>Cytophagia</taxon>
        <taxon>Cytophagales</taxon>
        <taxon>Shiellaceae</taxon>
        <taxon>Shiella</taxon>
    </lineage>
</organism>
<evidence type="ECO:0000313" key="2">
    <source>
        <dbReference type="Proteomes" id="UP001168552"/>
    </source>
</evidence>
<dbReference type="RefSeq" id="WP_320004942.1">
    <property type="nucleotide sequence ID" value="NZ_JAUHJS010000006.1"/>
</dbReference>
<proteinExistence type="predicted"/>
<dbReference type="PROSITE" id="PS51257">
    <property type="entry name" value="PROKAR_LIPOPROTEIN"/>
    <property type="match status" value="1"/>
</dbReference>
<name>A0ABT8F864_9BACT</name>
<reference evidence="1" key="1">
    <citation type="submission" date="2023-06" db="EMBL/GenBank/DDBJ databases">
        <title>Cytophagales bacterium Strain LB-30, isolated from soil.</title>
        <authorList>
            <person name="Liu B."/>
        </authorList>
    </citation>
    <scope>NUCLEOTIDE SEQUENCE</scope>
    <source>
        <strain evidence="1">LB-30</strain>
    </source>
</reference>
<gene>
    <name evidence="1" type="ORF">QWY31_12920</name>
</gene>